<accession>A0AA40R578</accession>
<dbReference type="EMBL" id="LNJU01000005">
    <property type="protein sequence ID" value="KWZ53344.1"/>
    <property type="molecule type" value="Genomic_DNA"/>
</dbReference>
<evidence type="ECO:0000313" key="1">
    <source>
        <dbReference type="EMBL" id="KWZ53344.1"/>
    </source>
</evidence>
<dbReference type="AlphaFoldDB" id="A0AA40R578"/>
<sequence length="83" mass="9482">MLFRQVMRQRLGMASSLILCRESLFTVNTLLGGREITMVDMNNLCRPSALGKRHSIEPVLVITHAKAILIHSRLRPIFRRILA</sequence>
<protein>
    <submittedName>
        <fullName evidence="1">Uncharacterized protein</fullName>
    </submittedName>
</protein>
<evidence type="ECO:0000313" key="2">
    <source>
        <dbReference type="Proteomes" id="UP000070119"/>
    </source>
</evidence>
<reference evidence="1 2" key="1">
    <citation type="submission" date="2015-11" db="EMBL/GenBank/DDBJ databases">
        <authorList>
            <person name="Sahl J."/>
            <person name="Wagner D."/>
            <person name="Keim P."/>
        </authorList>
    </citation>
    <scope>NUCLEOTIDE SEQUENCE [LARGE SCALE GENOMIC DNA]</scope>
    <source>
        <strain evidence="1 2">MSMB1157</strain>
    </source>
</reference>
<proteinExistence type="predicted"/>
<name>A0AA40R578_9BURK</name>
<gene>
    <name evidence="1" type="ORF">WK57_30615</name>
</gene>
<organism evidence="1 2">
    <name type="scientific">Burkholderia ubonensis</name>
    <dbReference type="NCBI Taxonomy" id="101571"/>
    <lineage>
        <taxon>Bacteria</taxon>
        <taxon>Pseudomonadati</taxon>
        <taxon>Pseudomonadota</taxon>
        <taxon>Betaproteobacteria</taxon>
        <taxon>Burkholderiales</taxon>
        <taxon>Burkholderiaceae</taxon>
        <taxon>Burkholderia</taxon>
        <taxon>Burkholderia cepacia complex</taxon>
    </lineage>
</organism>
<comment type="caution">
    <text evidence="1">The sequence shown here is derived from an EMBL/GenBank/DDBJ whole genome shotgun (WGS) entry which is preliminary data.</text>
</comment>
<dbReference type="Proteomes" id="UP000070119">
    <property type="component" value="Chromosome 2"/>
</dbReference>